<keyword evidence="4" id="KW-1185">Reference proteome</keyword>
<dbReference type="AlphaFoldDB" id="F9X3Q3"/>
<dbReference type="EMBL" id="CM001197">
    <property type="protein sequence ID" value="EGP90502.1"/>
    <property type="molecule type" value="Genomic_DNA"/>
</dbReference>
<protein>
    <recommendedName>
        <fullName evidence="2">Heterokaryon incompatibility domain-containing protein</fullName>
    </recommendedName>
</protein>
<dbReference type="RefSeq" id="XP_003855526.1">
    <property type="nucleotide sequence ID" value="XM_003855478.1"/>
</dbReference>
<dbReference type="STRING" id="336722.F9X3Q3"/>
<organism evidence="3 4">
    <name type="scientific">Zymoseptoria tritici (strain CBS 115943 / IPO323)</name>
    <name type="common">Speckled leaf blotch fungus</name>
    <name type="synonym">Septoria tritici</name>
    <dbReference type="NCBI Taxonomy" id="336722"/>
    <lineage>
        <taxon>Eukaryota</taxon>
        <taxon>Fungi</taxon>
        <taxon>Dikarya</taxon>
        <taxon>Ascomycota</taxon>
        <taxon>Pezizomycotina</taxon>
        <taxon>Dothideomycetes</taxon>
        <taxon>Dothideomycetidae</taxon>
        <taxon>Mycosphaerellales</taxon>
        <taxon>Mycosphaerellaceae</taxon>
        <taxon>Zymoseptoria</taxon>
    </lineage>
</organism>
<dbReference type="InParanoid" id="F9X3Q3"/>
<evidence type="ECO:0000256" key="1">
    <source>
        <dbReference type="SAM" id="MobiDB-lite"/>
    </source>
</evidence>
<feature type="domain" description="Heterokaryon incompatibility" evidence="2">
    <location>
        <begin position="88"/>
        <end position="235"/>
    </location>
</feature>
<dbReference type="InterPro" id="IPR010730">
    <property type="entry name" value="HET"/>
</dbReference>
<dbReference type="HOGENOM" id="CLU_000288_138_5_1"/>
<dbReference type="KEGG" id="ztr:MYCGRDRAFT_108090"/>
<evidence type="ECO:0000259" key="2">
    <source>
        <dbReference type="Pfam" id="PF06985"/>
    </source>
</evidence>
<dbReference type="GeneID" id="13399603"/>
<evidence type="ECO:0000313" key="4">
    <source>
        <dbReference type="Proteomes" id="UP000008062"/>
    </source>
</evidence>
<dbReference type="eggNOG" id="KOG4177">
    <property type="taxonomic scope" value="Eukaryota"/>
</dbReference>
<reference evidence="3 4" key="1">
    <citation type="journal article" date="2011" name="PLoS Genet.">
        <title>Finished genome of the fungal wheat pathogen Mycosphaerella graminicola reveals dispensome structure, chromosome plasticity, and stealth pathogenesis.</title>
        <authorList>
            <person name="Goodwin S.B."/>
            <person name="Ben M'barek S."/>
            <person name="Dhillon B."/>
            <person name="Wittenberg A.H.J."/>
            <person name="Crane C.F."/>
            <person name="Hane J.K."/>
            <person name="Foster A.J."/>
            <person name="Van der Lee T.A.J."/>
            <person name="Grimwood J."/>
            <person name="Aerts A."/>
            <person name="Antoniw J."/>
            <person name="Bailey A."/>
            <person name="Bluhm B."/>
            <person name="Bowler J."/>
            <person name="Bristow J."/>
            <person name="van der Burgt A."/>
            <person name="Canto-Canche B."/>
            <person name="Churchill A.C.L."/>
            <person name="Conde-Ferraez L."/>
            <person name="Cools H.J."/>
            <person name="Coutinho P.M."/>
            <person name="Csukai M."/>
            <person name="Dehal P."/>
            <person name="De Wit P."/>
            <person name="Donzelli B."/>
            <person name="van de Geest H.C."/>
            <person name="van Ham R.C.H.J."/>
            <person name="Hammond-Kosack K.E."/>
            <person name="Henrissat B."/>
            <person name="Kilian A."/>
            <person name="Kobayashi A.K."/>
            <person name="Koopmann E."/>
            <person name="Kourmpetis Y."/>
            <person name="Kuzniar A."/>
            <person name="Lindquist E."/>
            <person name="Lombard V."/>
            <person name="Maliepaard C."/>
            <person name="Martins N."/>
            <person name="Mehrabi R."/>
            <person name="Nap J.P.H."/>
            <person name="Ponomarenko A."/>
            <person name="Rudd J.J."/>
            <person name="Salamov A."/>
            <person name="Schmutz J."/>
            <person name="Schouten H.J."/>
            <person name="Shapiro H."/>
            <person name="Stergiopoulos I."/>
            <person name="Torriani S.F.F."/>
            <person name="Tu H."/>
            <person name="de Vries R.P."/>
            <person name="Waalwijk C."/>
            <person name="Ware S.B."/>
            <person name="Wiebenga A."/>
            <person name="Zwiers L.-H."/>
            <person name="Oliver R.P."/>
            <person name="Grigoriev I.V."/>
            <person name="Kema G.H.J."/>
        </authorList>
    </citation>
    <scope>NUCLEOTIDE SEQUENCE [LARGE SCALE GENOMIC DNA]</scope>
    <source>
        <strain evidence="4">CBS 115943 / IPO323</strain>
    </source>
</reference>
<dbReference type="PANTHER" id="PTHR10622">
    <property type="entry name" value="HET DOMAIN-CONTAINING PROTEIN"/>
    <property type="match status" value="1"/>
</dbReference>
<dbReference type="PANTHER" id="PTHR10622:SF10">
    <property type="entry name" value="HET DOMAIN-CONTAINING PROTEIN"/>
    <property type="match status" value="1"/>
</dbReference>
<name>F9X3Q3_ZYMTI</name>
<feature type="region of interest" description="Disordered" evidence="1">
    <location>
        <begin position="188"/>
        <end position="207"/>
    </location>
</feature>
<dbReference type="OrthoDB" id="20872at2759"/>
<sequence>MSGTQALTTVLSMRTRKPAYVGVHDLYTESWHRAAVVKAGLMGVTYIVKLIVEGRSLQQHDFIAIMKLINARTLKLESFHDERKLPQYAILSHVWGDKEVQHHHLVAHPSPADDDVNYAKVLDTCRQALIDGIGYAWIDTCCIDKTSSVELSEAINSMWRYYEGSAVCYAYMADVSMRFSDSAPSSVPNSFSPQKADGHAHRLSCGTTEQGRHSEGIVLGFRNIKWFTRGWTLQELLAPLHVVFYTTDWQRIGDQHHTMVEIQGGTSIPEDVLLHAIPLEQIGVAM</sequence>
<proteinExistence type="predicted"/>
<gene>
    <name evidence="3" type="ORF">MYCGRDRAFT_108090</name>
</gene>
<dbReference type="Pfam" id="PF06985">
    <property type="entry name" value="HET"/>
    <property type="match status" value="1"/>
</dbReference>
<accession>F9X3Q3</accession>
<evidence type="ECO:0000313" key="3">
    <source>
        <dbReference type="EMBL" id="EGP90502.1"/>
    </source>
</evidence>
<dbReference type="Proteomes" id="UP000008062">
    <property type="component" value="Chromosome 2"/>
</dbReference>